<organism evidence="2 3">
    <name type="scientific">Leishmania tarentolae</name>
    <name type="common">Sauroleishmania tarentolae</name>
    <dbReference type="NCBI Taxonomy" id="5689"/>
    <lineage>
        <taxon>Eukaryota</taxon>
        <taxon>Discoba</taxon>
        <taxon>Euglenozoa</taxon>
        <taxon>Kinetoplastea</taxon>
        <taxon>Metakinetoplastina</taxon>
        <taxon>Trypanosomatida</taxon>
        <taxon>Trypanosomatidae</taxon>
        <taxon>Leishmaniinae</taxon>
        <taxon>Leishmania</taxon>
        <taxon>lizard Leishmania</taxon>
    </lineage>
</organism>
<evidence type="ECO:0008006" key="4">
    <source>
        <dbReference type="Google" id="ProtNLM"/>
    </source>
</evidence>
<dbReference type="InterPro" id="IPR001611">
    <property type="entry name" value="Leu-rich_rpt"/>
</dbReference>
<dbReference type="OrthoDB" id="10251250at2759"/>
<dbReference type="Pfam" id="PF14580">
    <property type="entry name" value="LRR_9"/>
    <property type="match status" value="1"/>
</dbReference>
<feature type="region of interest" description="Disordered" evidence="1">
    <location>
        <begin position="569"/>
        <end position="598"/>
    </location>
</feature>
<dbReference type="InterPro" id="IPR032675">
    <property type="entry name" value="LRR_dom_sf"/>
</dbReference>
<evidence type="ECO:0000313" key="2">
    <source>
        <dbReference type="EMBL" id="GET89277.1"/>
    </source>
</evidence>
<reference evidence="2" key="1">
    <citation type="submission" date="2019-11" db="EMBL/GenBank/DDBJ databases">
        <title>Leishmania tarentolae CDS.</title>
        <authorList>
            <person name="Goto Y."/>
            <person name="Yamagishi J."/>
        </authorList>
    </citation>
    <scope>NUCLEOTIDE SEQUENCE [LARGE SCALE GENOMIC DNA]</scope>
    <source>
        <strain evidence="2">Parrot Tar II</strain>
    </source>
</reference>
<dbReference type="PANTHER" id="PTHR10552:SF10">
    <property type="entry name" value="U2 SMALL NUCLEAR RIBONUCLEOPROTEIN 40K"/>
    <property type="match status" value="1"/>
</dbReference>
<dbReference type="PROSITE" id="PS51450">
    <property type="entry name" value="LRR"/>
    <property type="match status" value="1"/>
</dbReference>
<dbReference type="EMBL" id="BLBS01000034">
    <property type="protein sequence ID" value="GET89277.1"/>
    <property type="molecule type" value="Genomic_DNA"/>
</dbReference>
<evidence type="ECO:0000256" key="1">
    <source>
        <dbReference type="SAM" id="MobiDB-lite"/>
    </source>
</evidence>
<evidence type="ECO:0000313" key="3">
    <source>
        <dbReference type="Proteomes" id="UP000419144"/>
    </source>
</evidence>
<dbReference type="InterPro" id="IPR044640">
    <property type="entry name" value="RU2A"/>
</dbReference>
<sequence>MRAGDQRRYHDILRRGARPQRRKFYPGSAPVAAQLSGSSYGTEPSLPFGSSASLVCDPLAELNIPSTAVPEVLEYVCGHRGFTSLHPNFLRLEHLRCLVLEHNAFETLYNLLLPPSWFRASSPSSTRAAADGPHPPPLPPPLYRGCQHLTHLHAAYNRIRDIAGDTDIPFLYLLEHLSLAHNKLEDLGKVLEALKRLRNLRFLDLRGNPVTGEPRYRERCIAALPQTEVLDLRSITSKERKEATESARWNMRTRQSSSCSTATVTAASSLRPLTSPSCTKERRAVKDLFAKSLTAKDMKRAYAAYLVQQQQAQEAAAQSTAAAWRQQEETWESFHAVWTLSQPGMPLSADGWHRTRMAVAAAAADSESAEGNGERPEVPSTVLVSTSSFQAPVSGSAGPSASSSPLPAGRKQIKTPSAPPATTTVEAGSELTHISVGSGTATLNVTIDMPLDRPLFPSSAETASTPKPATSQLSAAACTLPDPLPFSTAATPLLPSAHDSLYFRAVRGGSVASRKETAPSLTATISPPAVSRLLPFVGMAPDRLITLRRTLQASTQVVRAAAARKGPLETLKAPLSSQERVESDRGDVAPSPPQPTVAAAATSIPVEFGTLRTIQETKYAIIPPPWEDVRGRTSVEDANNAVSKSPRAVVASLNVTGASGAAPNFIGVVSPTTTQQEALTEILVLLHDVYSLKELQALEGEYGGAELLRLLPLREWSALGTDSGAGEVVSTAVAARQAMAILSRPDNVGNATGGGGGSVRGVASQHDRKYFAAPKGTAQKNNTKAGSAGSATTYGGGGADAGGGASIVAAALDAARAALPNDPQLVWQLLTGPYMVTGATAGGGPGVVVSHGKSKEDAGGSVSLIRKSRSSSTSSMEAFTEAMIGNNAGARANAAAAAPPTFLQDPEVVQHLVRPIGPYAPHVLGPLLTLLRAPVAEEDVESMCDILAARHAAHEKAITAELHLRSTSIGPGNKKDSLLGTEENRSAEVKSRKLSRTIASAFLPDGVASTSPPGVSSAAGSQARSSTRASQLLLQQHQRQCITPQLTLTAVLTALLFSPTFVRSRVTYLEEKLARATSATAAASVATTADHSGEKGDGAAATLPLLFHRVQAVKMHAARVQATLAAAGPSSTPNEALCFLDPTQVLVAYTGRR</sequence>
<feature type="region of interest" description="Disordered" evidence="1">
    <location>
        <begin position="389"/>
        <end position="430"/>
    </location>
</feature>
<dbReference type="GO" id="GO:0000398">
    <property type="term" value="P:mRNA splicing, via spliceosome"/>
    <property type="evidence" value="ECO:0007669"/>
    <property type="project" value="InterPro"/>
</dbReference>
<accession>A0A640KNN1</accession>
<dbReference type="Gene3D" id="3.80.10.10">
    <property type="entry name" value="Ribonuclease Inhibitor"/>
    <property type="match status" value="1"/>
</dbReference>
<dbReference type="Proteomes" id="UP000419144">
    <property type="component" value="Unassembled WGS sequence"/>
</dbReference>
<dbReference type="VEuPathDB" id="TriTrypDB:LtaPh_2517800"/>
<feature type="region of interest" description="Disordered" evidence="1">
    <location>
        <begin position="968"/>
        <end position="992"/>
    </location>
</feature>
<protein>
    <recommendedName>
        <fullName evidence="4">Leucine-rich repeat protein</fullName>
    </recommendedName>
</protein>
<feature type="compositionally biased region" description="Low complexity" evidence="1">
    <location>
        <begin position="394"/>
        <end position="409"/>
    </location>
</feature>
<dbReference type="GO" id="GO:0030620">
    <property type="term" value="F:U2 snRNA binding"/>
    <property type="evidence" value="ECO:0007669"/>
    <property type="project" value="InterPro"/>
</dbReference>
<dbReference type="PANTHER" id="PTHR10552">
    <property type="entry name" value="U2 SMALL NUCLEAR RIBONUCLEOPROTEIN A"/>
    <property type="match status" value="1"/>
</dbReference>
<feature type="compositionally biased region" description="Basic and acidic residues" evidence="1">
    <location>
        <begin position="973"/>
        <end position="991"/>
    </location>
</feature>
<dbReference type="SUPFAM" id="SSF52075">
    <property type="entry name" value="Outer arm dynein light chain 1"/>
    <property type="match status" value="1"/>
</dbReference>
<keyword evidence="3" id="KW-1185">Reference proteome</keyword>
<gene>
    <name evidence="2" type="ORF">LtaPh_2517800</name>
</gene>
<proteinExistence type="predicted"/>
<name>A0A640KNN1_LEITA</name>
<comment type="caution">
    <text evidence="2">The sequence shown here is derived from an EMBL/GenBank/DDBJ whole genome shotgun (WGS) entry which is preliminary data.</text>
</comment>
<dbReference type="AlphaFoldDB" id="A0A640KNN1"/>